<dbReference type="RefSeq" id="WP_164428583.1">
    <property type="nucleotide sequence ID" value="NZ_JAAIKT010000020.1"/>
</dbReference>
<dbReference type="GO" id="GO:0016779">
    <property type="term" value="F:nucleotidyltransferase activity"/>
    <property type="evidence" value="ECO:0007669"/>
    <property type="project" value="InterPro"/>
</dbReference>
<protein>
    <submittedName>
        <fullName evidence="2">Nucleotidyltransferase</fullName>
    </submittedName>
</protein>
<dbReference type="EMBL" id="JAAIKT010000020">
    <property type="protein sequence ID" value="NEW72269.1"/>
    <property type="molecule type" value="Genomic_DNA"/>
</dbReference>
<dbReference type="CDD" id="cd05400">
    <property type="entry name" value="NT_2-5OAS_ClassI-CCAase"/>
    <property type="match status" value="1"/>
</dbReference>
<dbReference type="AlphaFoldDB" id="A0A6G4AHU8"/>
<reference evidence="2" key="1">
    <citation type="submission" date="2020-02" db="EMBL/GenBank/DDBJ databases">
        <title>A new Streptomyces sp. for controlling soil-borne diseases.</title>
        <authorList>
            <person name="Li X."/>
            <person name="Tian Y."/>
            <person name="Gao K."/>
        </authorList>
    </citation>
    <scope>NUCLEOTIDE SEQUENCE [LARGE SCALE GENOMIC DNA]</scope>
    <source>
        <strain evidence="2">0250</strain>
    </source>
</reference>
<sequence length="291" mass="31842">MATTVTAAFNTLVGNLTRSPGETSSMVGHRESVGKKLSSSFGVTNFFGTGSNSNGTSVRFWSDVDYFASIPVAAQQNDSAYMLTKVRDVLRQRFPSTSIRVSTPAVVCDFGTDGAETLEVTPAYYLGRDDTDSYNVYEIPQLGGGWVKSSPSVHNRYVTDANVPLNGKLKQLIRLIKAVRYYNNIPATSFYLELRVAKWAAGKSVIDYKYDVRGVLSHLVGCSLAQMVDPKGISGYVPAAHTENYREDALSKLTTALNRARKAVHAESDGDIEGAFKEWDKVFNGRFPAYG</sequence>
<dbReference type="Pfam" id="PF18144">
    <property type="entry name" value="SMODS"/>
    <property type="match status" value="1"/>
</dbReference>
<proteinExistence type="predicted"/>
<dbReference type="GO" id="GO:0051607">
    <property type="term" value="P:defense response to virus"/>
    <property type="evidence" value="ECO:0007669"/>
    <property type="project" value="UniProtKB-KW"/>
</dbReference>
<accession>A0A6G4AHU8</accession>
<evidence type="ECO:0000256" key="1">
    <source>
        <dbReference type="ARBA" id="ARBA00023118"/>
    </source>
</evidence>
<gene>
    <name evidence="2" type="ORF">G4H13_18125</name>
</gene>
<keyword evidence="1" id="KW-0051">Antiviral defense</keyword>
<dbReference type="InterPro" id="IPR006116">
    <property type="entry name" value="NT_2-5OAS_ClassI-CCAase"/>
</dbReference>
<organism evidence="2 3">
    <name type="scientific">Streptomyces rhizosphaericus</name>
    <dbReference type="NCBI Taxonomy" id="114699"/>
    <lineage>
        <taxon>Bacteria</taxon>
        <taxon>Bacillati</taxon>
        <taxon>Actinomycetota</taxon>
        <taxon>Actinomycetes</taxon>
        <taxon>Kitasatosporales</taxon>
        <taxon>Streptomycetaceae</taxon>
        <taxon>Streptomyces</taxon>
        <taxon>Streptomyces violaceusniger group</taxon>
    </lineage>
</organism>
<keyword evidence="3" id="KW-1185">Reference proteome</keyword>
<evidence type="ECO:0000313" key="2">
    <source>
        <dbReference type="EMBL" id="NEW72269.1"/>
    </source>
</evidence>
<name>A0A6G4AHU8_9ACTN</name>
<dbReference type="Proteomes" id="UP000476310">
    <property type="component" value="Unassembled WGS sequence"/>
</dbReference>
<evidence type="ECO:0000313" key="3">
    <source>
        <dbReference type="Proteomes" id="UP000476310"/>
    </source>
</evidence>
<comment type="caution">
    <text evidence="2">The sequence shown here is derived from an EMBL/GenBank/DDBJ whole genome shotgun (WGS) entry which is preliminary data.</text>
</comment>